<name>A0A9Q0KRW1_9MAGN</name>
<dbReference type="PANTHER" id="PTHR32246">
    <property type="entry name" value="INGRESSION PROTEIN FIC1"/>
    <property type="match status" value="1"/>
</dbReference>
<feature type="region of interest" description="Disordered" evidence="1">
    <location>
        <begin position="254"/>
        <end position="284"/>
    </location>
</feature>
<feature type="compositionally biased region" description="Acidic residues" evidence="1">
    <location>
        <begin position="273"/>
        <end position="284"/>
    </location>
</feature>
<evidence type="ECO:0000259" key="2">
    <source>
        <dbReference type="PROSITE" id="PS50004"/>
    </source>
</evidence>
<dbReference type="OrthoDB" id="1915999at2759"/>
<dbReference type="EMBL" id="JAMYWD010000003">
    <property type="protein sequence ID" value="KAJ4975530.1"/>
    <property type="molecule type" value="Genomic_DNA"/>
</dbReference>
<dbReference type="AlphaFoldDB" id="A0A9Q0KRW1"/>
<dbReference type="InterPro" id="IPR035892">
    <property type="entry name" value="C2_domain_sf"/>
</dbReference>
<feature type="domain" description="C2" evidence="2">
    <location>
        <begin position="1"/>
        <end position="118"/>
    </location>
</feature>
<comment type="caution">
    <text evidence="3">The sequence shown here is derived from an EMBL/GenBank/DDBJ whole genome shotgun (WGS) entry which is preliminary data.</text>
</comment>
<dbReference type="SUPFAM" id="SSF49562">
    <property type="entry name" value="C2 domain (Calcium/lipid-binding domain, CaLB)"/>
    <property type="match status" value="1"/>
</dbReference>
<dbReference type="PANTHER" id="PTHR32246:SF20">
    <property type="entry name" value="CALCIUM-DEPENDENT LIPID-BINDING (CALB DOMAIN) FAMILY PROTEIN"/>
    <property type="match status" value="1"/>
</dbReference>
<dbReference type="Gene3D" id="2.60.40.150">
    <property type="entry name" value="C2 domain"/>
    <property type="match status" value="1"/>
</dbReference>
<dbReference type="InterPro" id="IPR044750">
    <property type="entry name" value="C2_SRC2/BAP"/>
</dbReference>
<dbReference type="Pfam" id="PF00168">
    <property type="entry name" value="C2"/>
    <property type="match status" value="1"/>
</dbReference>
<proteinExistence type="predicted"/>
<sequence length="284" mass="30797">MAYYGHPPSKPPMEAKVTISSAKDLKNINWRHGPLKPYAVVWIDPKAKFSTTVDHNGDTCPNWDETLIIPVTVPIDEATLFIDVVQADADEDTKPLIGSTRVPLKEILDDVGVGESVFRTLQLRRPSGRPQGKLEAKIQVIDTRYHAPDAYYAPPYGVPPPPANTSRDFSTPYGYPYAPPTYAAAPPPVEYAPAYGQPPVYGYGGGAVEEKKKSKFGMGTGLAVGAVAGVLGGLALAEGAEYLEDKIADDVAEKVEDDLRYDDDDDFRGGREDDFDDGFGGDDF</sequence>
<evidence type="ECO:0000313" key="3">
    <source>
        <dbReference type="EMBL" id="KAJ4975530.1"/>
    </source>
</evidence>
<dbReference type="GO" id="GO:0006952">
    <property type="term" value="P:defense response"/>
    <property type="evidence" value="ECO:0007669"/>
    <property type="project" value="InterPro"/>
</dbReference>
<gene>
    <name evidence="3" type="ORF">NE237_000636</name>
</gene>
<keyword evidence="4" id="KW-1185">Reference proteome</keyword>
<dbReference type="SMART" id="SM00239">
    <property type="entry name" value="C2"/>
    <property type="match status" value="1"/>
</dbReference>
<dbReference type="InterPro" id="IPR000008">
    <property type="entry name" value="C2_dom"/>
</dbReference>
<evidence type="ECO:0000256" key="1">
    <source>
        <dbReference type="SAM" id="MobiDB-lite"/>
    </source>
</evidence>
<evidence type="ECO:0000313" key="4">
    <source>
        <dbReference type="Proteomes" id="UP001141806"/>
    </source>
</evidence>
<reference evidence="3" key="1">
    <citation type="journal article" date="2023" name="Plant J.">
        <title>The genome of the king protea, Protea cynaroides.</title>
        <authorList>
            <person name="Chang J."/>
            <person name="Duong T.A."/>
            <person name="Schoeman C."/>
            <person name="Ma X."/>
            <person name="Roodt D."/>
            <person name="Barker N."/>
            <person name="Li Z."/>
            <person name="Van de Peer Y."/>
            <person name="Mizrachi E."/>
        </authorList>
    </citation>
    <scope>NUCLEOTIDE SEQUENCE</scope>
    <source>
        <tissue evidence="3">Young leaves</tissue>
    </source>
</reference>
<dbReference type="PROSITE" id="PS50004">
    <property type="entry name" value="C2"/>
    <property type="match status" value="1"/>
</dbReference>
<protein>
    <recommendedName>
        <fullName evidence="2">C2 domain-containing protein</fullName>
    </recommendedName>
</protein>
<accession>A0A9Q0KRW1</accession>
<dbReference type="CDD" id="cd04051">
    <property type="entry name" value="C2_SRC2_like"/>
    <property type="match status" value="1"/>
</dbReference>
<organism evidence="3 4">
    <name type="scientific">Protea cynaroides</name>
    <dbReference type="NCBI Taxonomy" id="273540"/>
    <lineage>
        <taxon>Eukaryota</taxon>
        <taxon>Viridiplantae</taxon>
        <taxon>Streptophyta</taxon>
        <taxon>Embryophyta</taxon>
        <taxon>Tracheophyta</taxon>
        <taxon>Spermatophyta</taxon>
        <taxon>Magnoliopsida</taxon>
        <taxon>Proteales</taxon>
        <taxon>Proteaceae</taxon>
        <taxon>Protea</taxon>
    </lineage>
</organism>
<dbReference type="Proteomes" id="UP001141806">
    <property type="component" value="Unassembled WGS sequence"/>
</dbReference>